<proteinExistence type="predicted"/>
<keyword evidence="2" id="KW-1185">Reference proteome</keyword>
<dbReference type="Proteomes" id="UP001595075">
    <property type="component" value="Unassembled WGS sequence"/>
</dbReference>
<organism evidence="1 2">
    <name type="scientific">Oculimacula yallundae</name>
    <dbReference type="NCBI Taxonomy" id="86028"/>
    <lineage>
        <taxon>Eukaryota</taxon>
        <taxon>Fungi</taxon>
        <taxon>Dikarya</taxon>
        <taxon>Ascomycota</taxon>
        <taxon>Pezizomycotina</taxon>
        <taxon>Leotiomycetes</taxon>
        <taxon>Helotiales</taxon>
        <taxon>Ploettnerulaceae</taxon>
        <taxon>Oculimacula</taxon>
    </lineage>
</organism>
<gene>
    <name evidence="1" type="ORF">VTL71DRAFT_261</name>
</gene>
<name>A0ABR4CZH1_9HELO</name>
<reference evidence="1 2" key="1">
    <citation type="journal article" date="2024" name="Commun. Biol.">
        <title>Comparative genomic analysis of thermophilic fungi reveals convergent evolutionary adaptations and gene losses.</title>
        <authorList>
            <person name="Steindorff A.S."/>
            <person name="Aguilar-Pontes M.V."/>
            <person name="Robinson A.J."/>
            <person name="Andreopoulos B."/>
            <person name="LaButti K."/>
            <person name="Kuo A."/>
            <person name="Mondo S."/>
            <person name="Riley R."/>
            <person name="Otillar R."/>
            <person name="Haridas S."/>
            <person name="Lipzen A."/>
            <person name="Grimwood J."/>
            <person name="Schmutz J."/>
            <person name="Clum A."/>
            <person name="Reid I.D."/>
            <person name="Moisan M.C."/>
            <person name="Butler G."/>
            <person name="Nguyen T.T.M."/>
            <person name="Dewar K."/>
            <person name="Conant G."/>
            <person name="Drula E."/>
            <person name="Henrissat B."/>
            <person name="Hansel C."/>
            <person name="Singer S."/>
            <person name="Hutchinson M.I."/>
            <person name="de Vries R.P."/>
            <person name="Natvig D.O."/>
            <person name="Powell A.J."/>
            <person name="Tsang A."/>
            <person name="Grigoriev I.V."/>
        </authorList>
    </citation>
    <scope>NUCLEOTIDE SEQUENCE [LARGE SCALE GENOMIC DNA]</scope>
    <source>
        <strain evidence="1 2">CBS 494.80</strain>
    </source>
</reference>
<sequence>MHKTSPSSVLLPPQMCPVSSLCSFYLSNPHFQPAILINTPHTSRRPTNDEPLGQRRKACVSYQWKIRNGVPTSTKISASSSPNIAESHSQSIAVTWLEVRPDIEHKDRSKRIGAQVV</sequence>
<protein>
    <submittedName>
        <fullName evidence="1">Uncharacterized protein</fullName>
    </submittedName>
</protein>
<comment type="caution">
    <text evidence="1">The sequence shown here is derived from an EMBL/GenBank/DDBJ whole genome shotgun (WGS) entry which is preliminary data.</text>
</comment>
<evidence type="ECO:0000313" key="2">
    <source>
        <dbReference type="Proteomes" id="UP001595075"/>
    </source>
</evidence>
<accession>A0ABR4CZH1</accession>
<dbReference type="EMBL" id="JAZHXI010000001">
    <property type="protein sequence ID" value="KAL2075318.1"/>
    <property type="molecule type" value="Genomic_DNA"/>
</dbReference>
<evidence type="ECO:0000313" key="1">
    <source>
        <dbReference type="EMBL" id="KAL2075318.1"/>
    </source>
</evidence>